<dbReference type="Gene3D" id="1.10.10.10">
    <property type="entry name" value="Winged helix-like DNA-binding domain superfamily/Winged helix DNA-binding domain"/>
    <property type="match status" value="1"/>
</dbReference>
<dbReference type="InterPro" id="IPR035472">
    <property type="entry name" value="RpiR-like_SIS"/>
</dbReference>
<evidence type="ECO:0000313" key="6">
    <source>
        <dbReference type="EMBL" id="MST55046.1"/>
    </source>
</evidence>
<dbReference type="InterPro" id="IPR036388">
    <property type="entry name" value="WH-like_DNA-bd_sf"/>
</dbReference>
<dbReference type="SUPFAM" id="SSF53697">
    <property type="entry name" value="SIS domain"/>
    <property type="match status" value="1"/>
</dbReference>
<dbReference type="PANTHER" id="PTHR30514:SF18">
    <property type="entry name" value="RPIR-FAMILY TRANSCRIPTIONAL REGULATOR"/>
    <property type="match status" value="1"/>
</dbReference>
<dbReference type="InterPro" id="IPR046348">
    <property type="entry name" value="SIS_dom_sf"/>
</dbReference>
<dbReference type="RefSeq" id="WP_154528149.1">
    <property type="nucleotide sequence ID" value="NZ_JAXDZJ010000051.1"/>
</dbReference>
<dbReference type="Pfam" id="PF01380">
    <property type="entry name" value="SIS"/>
    <property type="match status" value="1"/>
</dbReference>
<dbReference type="GO" id="GO:1901135">
    <property type="term" value="P:carbohydrate derivative metabolic process"/>
    <property type="evidence" value="ECO:0007669"/>
    <property type="project" value="InterPro"/>
</dbReference>
<keyword evidence="2" id="KW-0238">DNA-binding</keyword>
<dbReference type="EMBL" id="VUNH01000002">
    <property type="protein sequence ID" value="MST55046.1"/>
    <property type="molecule type" value="Genomic_DNA"/>
</dbReference>
<evidence type="ECO:0000259" key="4">
    <source>
        <dbReference type="PROSITE" id="PS51071"/>
    </source>
</evidence>
<accession>A0A6L5Y9V2</accession>
<evidence type="ECO:0000256" key="2">
    <source>
        <dbReference type="ARBA" id="ARBA00023125"/>
    </source>
</evidence>
<gene>
    <name evidence="6" type="ORF">FYJ74_03150</name>
</gene>
<name>A0A6L5Y9V2_9BACT</name>
<evidence type="ECO:0000259" key="5">
    <source>
        <dbReference type="PROSITE" id="PS51464"/>
    </source>
</evidence>
<feature type="domain" description="HTH rpiR-type" evidence="4">
    <location>
        <begin position="4"/>
        <end position="80"/>
    </location>
</feature>
<evidence type="ECO:0000313" key="7">
    <source>
        <dbReference type="Proteomes" id="UP000473699"/>
    </source>
</evidence>
<dbReference type="AlphaFoldDB" id="A0A6L5Y9V2"/>
<dbReference type="CDD" id="cd05013">
    <property type="entry name" value="SIS_RpiR"/>
    <property type="match status" value="1"/>
</dbReference>
<evidence type="ECO:0000256" key="3">
    <source>
        <dbReference type="ARBA" id="ARBA00023163"/>
    </source>
</evidence>
<dbReference type="InterPro" id="IPR047640">
    <property type="entry name" value="RpiR-like"/>
</dbReference>
<evidence type="ECO:0000256" key="1">
    <source>
        <dbReference type="ARBA" id="ARBA00023015"/>
    </source>
</evidence>
<protein>
    <submittedName>
        <fullName evidence="6">MurR/RpiR family transcriptional regulator</fullName>
    </submittedName>
</protein>
<dbReference type="PANTHER" id="PTHR30514">
    <property type="entry name" value="GLUCOKINASE"/>
    <property type="match status" value="1"/>
</dbReference>
<dbReference type="PROSITE" id="PS51464">
    <property type="entry name" value="SIS"/>
    <property type="match status" value="1"/>
</dbReference>
<dbReference type="Proteomes" id="UP000473699">
    <property type="component" value="Unassembled WGS sequence"/>
</dbReference>
<dbReference type="SUPFAM" id="SSF46689">
    <property type="entry name" value="Homeodomain-like"/>
    <property type="match status" value="1"/>
</dbReference>
<keyword evidence="7" id="KW-1185">Reference proteome</keyword>
<dbReference type="GO" id="GO:0097367">
    <property type="term" value="F:carbohydrate derivative binding"/>
    <property type="evidence" value="ECO:0007669"/>
    <property type="project" value="InterPro"/>
</dbReference>
<proteinExistence type="predicted"/>
<dbReference type="InterPro" id="IPR001347">
    <property type="entry name" value="SIS_dom"/>
</dbReference>
<dbReference type="InterPro" id="IPR000281">
    <property type="entry name" value="HTH_RpiR"/>
</dbReference>
<dbReference type="PROSITE" id="PS51071">
    <property type="entry name" value="HTH_RPIR"/>
    <property type="match status" value="1"/>
</dbReference>
<feature type="domain" description="SIS" evidence="5">
    <location>
        <begin position="124"/>
        <end position="263"/>
    </location>
</feature>
<organism evidence="6 7">
    <name type="scientific">Pyramidobacter porci</name>
    <dbReference type="NCBI Taxonomy" id="2605789"/>
    <lineage>
        <taxon>Bacteria</taxon>
        <taxon>Thermotogati</taxon>
        <taxon>Synergistota</taxon>
        <taxon>Synergistia</taxon>
        <taxon>Synergistales</taxon>
        <taxon>Dethiosulfovibrionaceae</taxon>
        <taxon>Pyramidobacter</taxon>
    </lineage>
</organism>
<dbReference type="InterPro" id="IPR009057">
    <property type="entry name" value="Homeodomain-like_sf"/>
</dbReference>
<keyword evidence="1" id="KW-0805">Transcription regulation</keyword>
<comment type="caution">
    <text evidence="6">The sequence shown here is derived from an EMBL/GenBank/DDBJ whole genome shotgun (WGS) entry which is preliminary data.</text>
</comment>
<dbReference type="Pfam" id="PF01418">
    <property type="entry name" value="HTH_6"/>
    <property type="match status" value="1"/>
</dbReference>
<sequence length="290" mass="32368">MEANKLQELLRSNLDSMPSKARRVVEYLLTHMREAAFVSIGDVAEQLNVSKAQLVRVARILGFKGYADLKSALKESVLEQVNPAAMLARAMSEEGDLSERIRQMEHANLEDTWNRLRVEDVRSFCELVKSAEAIYCAGWSISGMMAECLHSRLRELGLRAHQMYPGSGCLTLIEQARSIRKSDLIIAFDLPSYSVLLTEALQRGRRNGAKIVTVTDSPAAPICSDADLSFFVSDNSPTFGSSLIGPLFLIHILTSRLSIDMGDAAMEALAEQSRILRDERLYHPVYSLRY</sequence>
<dbReference type="GO" id="GO:0003700">
    <property type="term" value="F:DNA-binding transcription factor activity"/>
    <property type="evidence" value="ECO:0007669"/>
    <property type="project" value="InterPro"/>
</dbReference>
<dbReference type="Gene3D" id="3.40.50.10490">
    <property type="entry name" value="Glucose-6-phosphate isomerase like protein, domain 1"/>
    <property type="match status" value="1"/>
</dbReference>
<keyword evidence="3" id="KW-0804">Transcription</keyword>
<dbReference type="GO" id="GO:0003677">
    <property type="term" value="F:DNA binding"/>
    <property type="evidence" value="ECO:0007669"/>
    <property type="project" value="UniProtKB-KW"/>
</dbReference>
<reference evidence="6 7" key="1">
    <citation type="submission" date="2019-08" db="EMBL/GenBank/DDBJ databases">
        <title>In-depth cultivation of the pig gut microbiome towards novel bacterial diversity and tailored functional studies.</title>
        <authorList>
            <person name="Wylensek D."/>
            <person name="Hitch T.C.A."/>
            <person name="Clavel T."/>
        </authorList>
    </citation>
    <scope>NUCLEOTIDE SEQUENCE [LARGE SCALE GENOMIC DNA]</scope>
    <source>
        <strain evidence="6 7">SM-530-WT-4B</strain>
    </source>
</reference>